<gene>
    <name evidence="6" type="ORF">ACH5RR_023053</name>
</gene>
<dbReference type="InterPro" id="IPR035669">
    <property type="entry name" value="SGNH_plant_lipase-like"/>
</dbReference>
<feature type="chain" id="PRO_5044860894" description="GDSL esterase/lipase" evidence="5">
    <location>
        <begin position="24"/>
        <end position="388"/>
    </location>
</feature>
<dbReference type="Pfam" id="PF00657">
    <property type="entry name" value="Lipase_GDSL"/>
    <property type="match status" value="1"/>
</dbReference>
<evidence type="ECO:0000256" key="4">
    <source>
        <dbReference type="ARBA" id="ARBA00023180"/>
    </source>
</evidence>
<name>A0ABD2Z9K0_9GENT</name>
<keyword evidence="2 5" id="KW-0732">Signal</keyword>
<reference evidence="6 7" key="1">
    <citation type="submission" date="2024-11" db="EMBL/GenBank/DDBJ databases">
        <title>A near-complete genome assembly of Cinchona calisaya.</title>
        <authorList>
            <person name="Lian D.C."/>
            <person name="Zhao X.W."/>
            <person name="Wei L."/>
        </authorList>
    </citation>
    <scope>NUCLEOTIDE SEQUENCE [LARGE SCALE GENOMIC DNA]</scope>
    <source>
        <tissue evidence="6">Nenye</tissue>
    </source>
</reference>
<dbReference type="EMBL" id="JBJUIK010000010">
    <property type="protein sequence ID" value="KAL3516151.1"/>
    <property type="molecule type" value="Genomic_DNA"/>
</dbReference>
<organism evidence="6 7">
    <name type="scientific">Cinchona calisaya</name>
    <dbReference type="NCBI Taxonomy" id="153742"/>
    <lineage>
        <taxon>Eukaryota</taxon>
        <taxon>Viridiplantae</taxon>
        <taxon>Streptophyta</taxon>
        <taxon>Embryophyta</taxon>
        <taxon>Tracheophyta</taxon>
        <taxon>Spermatophyta</taxon>
        <taxon>Magnoliopsida</taxon>
        <taxon>eudicotyledons</taxon>
        <taxon>Gunneridae</taxon>
        <taxon>Pentapetalae</taxon>
        <taxon>asterids</taxon>
        <taxon>lamiids</taxon>
        <taxon>Gentianales</taxon>
        <taxon>Rubiaceae</taxon>
        <taxon>Cinchonoideae</taxon>
        <taxon>Cinchoneae</taxon>
        <taxon>Cinchona</taxon>
    </lineage>
</organism>
<dbReference type="InterPro" id="IPR036514">
    <property type="entry name" value="SGNH_hydro_sf"/>
</dbReference>
<comment type="caution">
    <text evidence="6">The sequence shown here is derived from an EMBL/GenBank/DDBJ whole genome shotgun (WGS) entry which is preliminary data.</text>
</comment>
<evidence type="ECO:0000256" key="1">
    <source>
        <dbReference type="ARBA" id="ARBA00008668"/>
    </source>
</evidence>
<dbReference type="Gene3D" id="3.40.50.1110">
    <property type="entry name" value="SGNH hydrolase"/>
    <property type="match status" value="1"/>
</dbReference>
<sequence length="388" mass="42848">MASKASILQIFTLFLICIPFSSALDFKYPAVFNFGDSNSDTGGLAAGLGLTFLPPNGQTYFNKPSGRYSDGRLIIDFLMDAMDLPYLDPYLDSIRAPSFEKGCDFAVAGSTILPPATYNGVSLSPFPFGVQVAQFIRFKNRVLDLQARGRESDKYIPHGDVFQKGLYTFDIGQNDLAASFELKTYDEVIASIPTILAEFEAGIKKLYDEGARNFWIHNTGPLGCLAQYISKFRTDPSKLDELGCVITHIQAAKFLNLQLYALCKKLQGQYSDANITHVDIFSIKYDLIANYSKYGFKQPIMVCCGLGGPPLNFDNRILCGQKKVLNGTSVTLKACSDSTKYVNWDGIHYTEAANHFVTSQILTGKYFDPPFADQRCPTSSFENSSGNA</sequence>
<keyword evidence="4" id="KW-0325">Glycoprotein</keyword>
<dbReference type="InterPro" id="IPR001087">
    <property type="entry name" value="GDSL"/>
</dbReference>
<evidence type="ECO:0000256" key="5">
    <source>
        <dbReference type="SAM" id="SignalP"/>
    </source>
</evidence>
<dbReference type="GO" id="GO:0016787">
    <property type="term" value="F:hydrolase activity"/>
    <property type="evidence" value="ECO:0007669"/>
    <property type="project" value="UniProtKB-KW"/>
</dbReference>
<dbReference type="AlphaFoldDB" id="A0ABD2Z9K0"/>
<comment type="similarity">
    <text evidence="1">Belongs to the 'GDSL' lipolytic enzyme family.</text>
</comment>
<dbReference type="PANTHER" id="PTHR22835:SF536">
    <property type="entry name" value="OS05G0401000 PROTEIN"/>
    <property type="match status" value="1"/>
</dbReference>
<evidence type="ECO:0000256" key="3">
    <source>
        <dbReference type="ARBA" id="ARBA00022801"/>
    </source>
</evidence>
<keyword evidence="7" id="KW-1185">Reference proteome</keyword>
<keyword evidence="3" id="KW-0378">Hydrolase</keyword>
<dbReference type="CDD" id="cd01837">
    <property type="entry name" value="SGNH_plant_lipase_like"/>
    <property type="match status" value="1"/>
</dbReference>
<evidence type="ECO:0000313" key="6">
    <source>
        <dbReference type="EMBL" id="KAL3516151.1"/>
    </source>
</evidence>
<protein>
    <recommendedName>
        <fullName evidence="8">GDSL esterase/lipase</fullName>
    </recommendedName>
</protein>
<dbReference type="Proteomes" id="UP001630127">
    <property type="component" value="Unassembled WGS sequence"/>
</dbReference>
<dbReference type="PANTHER" id="PTHR22835">
    <property type="entry name" value="ZINC FINGER FYVE DOMAIN CONTAINING PROTEIN"/>
    <property type="match status" value="1"/>
</dbReference>
<evidence type="ECO:0000256" key="2">
    <source>
        <dbReference type="ARBA" id="ARBA00022729"/>
    </source>
</evidence>
<evidence type="ECO:0008006" key="8">
    <source>
        <dbReference type="Google" id="ProtNLM"/>
    </source>
</evidence>
<proteinExistence type="inferred from homology"/>
<feature type="signal peptide" evidence="5">
    <location>
        <begin position="1"/>
        <end position="23"/>
    </location>
</feature>
<evidence type="ECO:0000313" key="7">
    <source>
        <dbReference type="Proteomes" id="UP001630127"/>
    </source>
</evidence>
<accession>A0ABD2Z9K0</accession>